<sequence>ADNLSDEPLSLEEAKTRPDWHYWKKAMDEEYNLFTSLGTWQLKELSQDRSLV</sequence>
<name>A0A2H3ET94_ARMGA</name>
<protein>
    <submittedName>
        <fullName evidence="1">Uncharacterized protein</fullName>
    </submittedName>
</protein>
<dbReference type="OrthoDB" id="3344688at2759"/>
<dbReference type="EMBL" id="KZ293645">
    <property type="protein sequence ID" value="PBL01897.1"/>
    <property type="molecule type" value="Genomic_DNA"/>
</dbReference>
<gene>
    <name evidence="1" type="ORF">ARMGADRAFT_905795</name>
</gene>
<accession>A0A2H3ET94</accession>
<feature type="non-terminal residue" evidence="1">
    <location>
        <position position="52"/>
    </location>
</feature>
<reference evidence="2" key="1">
    <citation type="journal article" date="2017" name="Nat. Ecol. Evol.">
        <title>Genome expansion and lineage-specific genetic innovations in the forest pathogenic fungi Armillaria.</title>
        <authorList>
            <person name="Sipos G."/>
            <person name="Prasanna A.N."/>
            <person name="Walter M.C."/>
            <person name="O'Connor E."/>
            <person name="Balint B."/>
            <person name="Krizsan K."/>
            <person name="Kiss B."/>
            <person name="Hess J."/>
            <person name="Varga T."/>
            <person name="Slot J."/>
            <person name="Riley R."/>
            <person name="Boka B."/>
            <person name="Rigling D."/>
            <person name="Barry K."/>
            <person name="Lee J."/>
            <person name="Mihaltcheva S."/>
            <person name="LaButti K."/>
            <person name="Lipzen A."/>
            <person name="Waldron R."/>
            <person name="Moloney N.M."/>
            <person name="Sperisen C."/>
            <person name="Kredics L."/>
            <person name="Vagvoelgyi C."/>
            <person name="Patrignani A."/>
            <person name="Fitzpatrick D."/>
            <person name="Nagy I."/>
            <person name="Doyle S."/>
            <person name="Anderson J.B."/>
            <person name="Grigoriev I.V."/>
            <person name="Gueldener U."/>
            <person name="Muensterkoetter M."/>
            <person name="Nagy L.G."/>
        </authorList>
    </citation>
    <scope>NUCLEOTIDE SEQUENCE [LARGE SCALE GENOMIC DNA]</scope>
    <source>
        <strain evidence="2">Ar21-2</strain>
    </source>
</reference>
<organism evidence="1 2">
    <name type="scientific">Armillaria gallica</name>
    <name type="common">Bulbous honey fungus</name>
    <name type="synonym">Armillaria bulbosa</name>
    <dbReference type="NCBI Taxonomy" id="47427"/>
    <lineage>
        <taxon>Eukaryota</taxon>
        <taxon>Fungi</taxon>
        <taxon>Dikarya</taxon>
        <taxon>Basidiomycota</taxon>
        <taxon>Agaricomycotina</taxon>
        <taxon>Agaricomycetes</taxon>
        <taxon>Agaricomycetidae</taxon>
        <taxon>Agaricales</taxon>
        <taxon>Marasmiineae</taxon>
        <taxon>Physalacriaceae</taxon>
        <taxon>Armillaria</taxon>
    </lineage>
</organism>
<dbReference type="AlphaFoldDB" id="A0A2H3ET94"/>
<feature type="non-terminal residue" evidence="1">
    <location>
        <position position="1"/>
    </location>
</feature>
<dbReference type="InParanoid" id="A0A2H3ET94"/>
<evidence type="ECO:0000313" key="1">
    <source>
        <dbReference type="EMBL" id="PBL01897.1"/>
    </source>
</evidence>
<dbReference type="Proteomes" id="UP000217790">
    <property type="component" value="Unassembled WGS sequence"/>
</dbReference>
<proteinExistence type="predicted"/>
<evidence type="ECO:0000313" key="2">
    <source>
        <dbReference type="Proteomes" id="UP000217790"/>
    </source>
</evidence>
<keyword evidence="2" id="KW-1185">Reference proteome</keyword>